<sequence length="85" mass="10057">MPIVTFKISDELFQGYEVVLDLDYFETLEEIYAQVTKTLKTHLELHKFEQLLERLKGKKFHIHDETMGTILLKSQSEIVWVCSHC</sequence>
<organism evidence="1">
    <name type="scientific">viral metagenome</name>
    <dbReference type="NCBI Taxonomy" id="1070528"/>
    <lineage>
        <taxon>unclassified sequences</taxon>
        <taxon>metagenomes</taxon>
        <taxon>organismal metagenomes</taxon>
    </lineage>
</organism>
<proteinExistence type="predicted"/>
<dbReference type="AlphaFoldDB" id="A0A6C0ENP4"/>
<evidence type="ECO:0000313" key="1">
    <source>
        <dbReference type="EMBL" id="QHT30103.1"/>
    </source>
</evidence>
<protein>
    <submittedName>
        <fullName evidence="1">Uncharacterized protein</fullName>
    </submittedName>
</protein>
<reference evidence="1" key="1">
    <citation type="journal article" date="2020" name="Nature">
        <title>Giant virus diversity and host interactions through global metagenomics.</title>
        <authorList>
            <person name="Schulz F."/>
            <person name="Roux S."/>
            <person name="Paez-Espino D."/>
            <person name="Jungbluth S."/>
            <person name="Walsh D.A."/>
            <person name="Denef V.J."/>
            <person name="McMahon K.D."/>
            <person name="Konstantinidis K.T."/>
            <person name="Eloe-Fadrosh E.A."/>
            <person name="Kyrpides N.C."/>
            <person name="Woyke T."/>
        </authorList>
    </citation>
    <scope>NUCLEOTIDE SEQUENCE</scope>
    <source>
        <strain evidence="1">GVMAG-M-3300009149-34</strain>
    </source>
</reference>
<accession>A0A6C0ENP4</accession>
<dbReference type="EMBL" id="MN738892">
    <property type="protein sequence ID" value="QHT30103.1"/>
    <property type="molecule type" value="Genomic_DNA"/>
</dbReference>
<name>A0A6C0ENP4_9ZZZZ</name>